<organism evidence="24 25">
    <name type="scientific">Gossypium gossypioides</name>
    <name type="common">Mexican cotton</name>
    <name type="synonym">Selera gossypioides</name>
    <dbReference type="NCBI Taxonomy" id="34282"/>
    <lineage>
        <taxon>Eukaryota</taxon>
        <taxon>Viridiplantae</taxon>
        <taxon>Streptophyta</taxon>
        <taxon>Embryophyta</taxon>
        <taxon>Tracheophyta</taxon>
        <taxon>Spermatophyta</taxon>
        <taxon>Magnoliopsida</taxon>
        <taxon>eudicotyledons</taxon>
        <taxon>Gunneridae</taxon>
        <taxon>Pentapetalae</taxon>
        <taxon>rosids</taxon>
        <taxon>malvids</taxon>
        <taxon>Malvales</taxon>
        <taxon>Malvaceae</taxon>
        <taxon>Malvoideae</taxon>
        <taxon>Gossypium</taxon>
    </lineage>
</organism>
<dbReference type="PROSITE" id="PS00108">
    <property type="entry name" value="PROTEIN_KINASE_ST"/>
    <property type="match status" value="1"/>
</dbReference>
<dbReference type="GO" id="GO:0004674">
    <property type="term" value="F:protein serine/threonine kinase activity"/>
    <property type="evidence" value="ECO:0007669"/>
    <property type="project" value="UniProtKB-KW"/>
</dbReference>
<dbReference type="Pfam" id="PF00069">
    <property type="entry name" value="Pkinase"/>
    <property type="match status" value="1"/>
</dbReference>
<dbReference type="CDD" id="cd00028">
    <property type="entry name" value="B_lectin"/>
    <property type="match status" value="1"/>
</dbReference>
<evidence type="ECO:0000256" key="3">
    <source>
        <dbReference type="ARBA" id="ARBA00022527"/>
    </source>
</evidence>
<dbReference type="OrthoDB" id="1930390at2759"/>
<keyword evidence="11 19" id="KW-0067">ATP-binding</keyword>
<evidence type="ECO:0000256" key="21">
    <source>
        <dbReference type="SAM" id="SignalP"/>
    </source>
</evidence>
<evidence type="ECO:0000256" key="12">
    <source>
        <dbReference type="ARBA" id="ARBA00022989"/>
    </source>
</evidence>
<dbReference type="FunFam" id="2.90.10.10:FF:000013">
    <property type="entry name" value="G-type lectin S-receptor-like serine/threonine-protein kinase LECRK1"/>
    <property type="match status" value="1"/>
</dbReference>
<evidence type="ECO:0000259" key="22">
    <source>
        <dbReference type="PROSITE" id="PS50011"/>
    </source>
</evidence>
<keyword evidence="7 21" id="KW-0732">Signal</keyword>
<dbReference type="SMART" id="SM00220">
    <property type="entry name" value="S_TKc"/>
    <property type="match status" value="1"/>
</dbReference>
<dbReference type="GO" id="GO:0005524">
    <property type="term" value="F:ATP binding"/>
    <property type="evidence" value="ECO:0007669"/>
    <property type="project" value="UniProtKB-UniRule"/>
</dbReference>
<evidence type="ECO:0000256" key="13">
    <source>
        <dbReference type="ARBA" id="ARBA00023136"/>
    </source>
</evidence>
<dbReference type="Gene3D" id="1.10.510.10">
    <property type="entry name" value="Transferase(Phosphotransferase) domain 1"/>
    <property type="match status" value="1"/>
</dbReference>
<evidence type="ECO:0000256" key="1">
    <source>
        <dbReference type="ARBA" id="ARBA00004479"/>
    </source>
</evidence>
<keyword evidence="8" id="KW-0430">Lectin</keyword>
<dbReference type="AlphaFoldDB" id="A0A7J9BK02"/>
<evidence type="ECO:0000256" key="16">
    <source>
        <dbReference type="ARBA" id="ARBA00023180"/>
    </source>
</evidence>
<dbReference type="PROSITE" id="PS00107">
    <property type="entry name" value="PROTEIN_KINASE_ATP"/>
    <property type="match status" value="1"/>
</dbReference>
<keyword evidence="4" id="KW-0245">EGF-like domain</keyword>
<evidence type="ECO:0000256" key="6">
    <source>
        <dbReference type="ARBA" id="ARBA00022692"/>
    </source>
</evidence>
<proteinExistence type="predicted"/>
<dbReference type="Gene3D" id="2.90.10.10">
    <property type="entry name" value="Bulb-type lectin domain"/>
    <property type="match status" value="2"/>
</dbReference>
<keyword evidence="25" id="KW-1185">Reference proteome</keyword>
<evidence type="ECO:0000256" key="11">
    <source>
        <dbReference type="ARBA" id="ARBA00022840"/>
    </source>
</evidence>
<keyword evidence="6 20" id="KW-0812">Transmembrane</keyword>
<sequence>MASVFHPFFSAYILLLLPLVAAQSSAGDIRPSTFIEATDDANPWLSPSNHFALGFHQLENKDQFLLAIWYYKIPNRTIVWYANGDKPAPRRSKVELTADRGLVLTDPKGLLIWRSDFATGEVAFATMNDTGNFVVYSDSESLWESFNNPTDTLLPTQVIDRGGLLSSRHKENNFSKGRFQFRLLPDGNAVLNSINFESNFAYVAYYISGTYDQQNSSNSGFQVRLDQDGSFYVLRGNNQTHSLSLGDEAPSADYYYRATLNFDGVLTLSSYPKNSTGSSRNWSVVKTIPDNICTTNFAELGSGTCGFNSICTLKPDKRPECKCPPGYSLSDANEEYGNCQADFMQGCEADAQNSSQDLYKLVELQNTDWPTSDYERINPCSVNDCKAYCLQDCLCIVAVYNENGCWKKSLPLPYGRQDTQVTSISFLKVTKDEFAHKTPPMMPDKKGNQNSLIILISVLLGSSVFVNFLLVGILCMGSFFLYQKKISRNQRNKTIIQSSLRYFNYEEMEEATNGFKEELGRGSFGIVYKGVIDTDSQYQTEVAVKKLDRMVQDTDKEFRTEVSVIAQTHHRNLVKLLGYCDESQHQMLVYEYLSNGTLASFLFGDIKPSWNQRTQIAVGIARGLCYLHEECSPQIIHCDIKPQNILLDDYYEARISDFGLSKLLGTDQSFTNTNIRGTKGYVAPEWFKTVPVSVKVDVYSFGVLLLEIICCRRNVAMDVGEVERAILTDWACDCFLEGAVDALVDTDAEALSDKMKLERFVMVALWCIQEDISLRPTMKKVLLMLEGIIQ</sequence>
<dbReference type="InterPro" id="IPR011009">
    <property type="entry name" value="Kinase-like_dom_sf"/>
</dbReference>
<feature type="chain" id="PRO_5029891994" description="non-specific serine/threonine protein kinase" evidence="21">
    <location>
        <begin position="23"/>
        <end position="790"/>
    </location>
</feature>
<evidence type="ECO:0000256" key="17">
    <source>
        <dbReference type="ARBA" id="ARBA00047899"/>
    </source>
</evidence>
<reference evidence="24 25" key="1">
    <citation type="journal article" date="2019" name="Genome Biol. Evol.">
        <title>Insights into the evolution of the New World diploid cottons (Gossypium, subgenus Houzingenia) based on genome sequencing.</title>
        <authorList>
            <person name="Grover C.E."/>
            <person name="Arick M.A. 2nd"/>
            <person name="Thrash A."/>
            <person name="Conover J.L."/>
            <person name="Sanders W.S."/>
            <person name="Peterson D.G."/>
            <person name="Frelichowski J.E."/>
            <person name="Scheffler J.A."/>
            <person name="Scheffler B.E."/>
            <person name="Wendel J.F."/>
        </authorList>
    </citation>
    <scope>NUCLEOTIDE SEQUENCE [LARGE SCALE GENOMIC DNA]</scope>
    <source>
        <strain evidence="24">5</strain>
        <tissue evidence="24">Leaf</tissue>
    </source>
</reference>
<keyword evidence="9 19" id="KW-0547">Nucleotide-binding</keyword>
<dbReference type="PANTHER" id="PTHR47976:SF58">
    <property type="entry name" value="RECEPTOR-LIKE SERINE_THREONINE-PROTEIN KINASE"/>
    <property type="match status" value="1"/>
</dbReference>
<comment type="subcellular location">
    <subcellularLocation>
        <location evidence="1">Membrane</location>
        <topology evidence="1">Single-pass type I membrane protein</topology>
    </subcellularLocation>
</comment>
<evidence type="ECO:0000256" key="20">
    <source>
        <dbReference type="SAM" id="Phobius"/>
    </source>
</evidence>
<dbReference type="InterPro" id="IPR000719">
    <property type="entry name" value="Prot_kinase_dom"/>
</dbReference>
<gene>
    <name evidence="24" type="ORF">Gogos_010069</name>
</gene>
<dbReference type="InterPro" id="IPR051343">
    <property type="entry name" value="G-type_lectin_kinases/EP1-like"/>
</dbReference>
<keyword evidence="15" id="KW-0675">Receptor</keyword>
<dbReference type="InterPro" id="IPR024171">
    <property type="entry name" value="SRK-like_kinase"/>
</dbReference>
<feature type="non-terminal residue" evidence="24">
    <location>
        <position position="790"/>
    </location>
</feature>
<evidence type="ECO:0000256" key="2">
    <source>
        <dbReference type="ARBA" id="ARBA00012513"/>
    </source>
</evidence>
<evidence type="ECO:0000313" key="24">
    <source>
        <dbReference type="EMBL" id="MBA0736526.1"/>
    </source>
</evidence>
<dbReference type="GO" id="GO:0030246">
    <property type="term" value="F:carbohydrate binding"/>
    <property type="evidence" value="ECO:0007669"/>
    <property type="project" value="UniProtKB-KW"/>
</dbReference>
<comment type="caution">
    <text evidence="24">The sequence shown here is derived from an EMBL/GenBank/DDBJ whole genome shotgun (WGS) entry which is preliminary data.</text>
</comment>
<dbReference type="PROSITE" id="PS50927">
    <property type="entry name" value="BULB_LECTIN"/>
    <property type="match status" value="1"/>
</dbReference>
<feature type="domain" description="Bulb-type lectin" evidence="23">
    <location>
        <begin position="30"/>
        <end position="148"/>
    </location>
</feature>
<evidence type="ECO:0000256" key="7">
    <source>
        <dbReference type="ARBA" id="ARBA00022729"/>
    </source>
</evidence>
<keyword evidence="12 20" id="KW-1133">Transmembrane helix</keyword>
<dbReference type="SUPFAM" id="SSF51110">
    <property type="entry name" value="alpha-D-mannose-specific plant lectins"/>
    <property type="match status" value="1"/>
</dbReference>
<evidence type="ECO:0000256" key="10">
    <source>
        <dbReference type="ARBA" id="ARBA00022777"/>
    </source>
</evidence>
<dbReference type="SUPFAM" id="SSF56112">
    <property type="entry name" value="Protein kinase-like (PK-like)"/>
    <property type="match status" value="1"/>
</dbReference>
<keyword evidence="14" id="KW-1015">Disulfide bond</keyword>
<keyword evidence="5" id="KW-0808">Transferase</keyword>
<dbReference type="InterPro" id="IPR017441">
    <property type="entry name" value="Protein_kinase_ATP_BS"/>
</dbReference>
<keyword evidence="16" id="KW-0325">Glycoprotein</keyword>
<dbReference type="Gene3D" id="3.30.200.20">
    <property type="entry name" value="Phosphorylase Kinase, domain 1"/>
    <property type="match status" value="1"/>
</dbReference>
<dbReference type="FunFam" id="1.10.510.10:FF:000237">
    <property type="entry name" value="G-type lectin S-receptor-like serine/threonine-protein kinase"/>
    <property type="match status" value="1"/>
</dbReference>
<evidence type="ECO:0000313" key="25">
    <source>
        <dbReference type="Proteomes" id="UP000593579"/>
    </source>
</evidence>
<feature type="binding site" evidence="19">
    <location>
        <position position="546"/>
    </location>
    <ligand>
        <name>ATP</name>
        <dbReference type="ChEBI" id="CHEBI:30616"/>
    </ligand>
</feature>
<keyword evidence="3" id="KW-0723">Serine/threonine-protein kinase</keyword>
<evidence type="ECO:0000256" key="19">
    <source>
        <dbReference type="PROSITE-ProRule" id="PRU10141"/>
    </source>
</evidence>
<dbReference type="CDD" id="cd14066">
    <property type="entry name" value="STKc_IRAK"/>
    <property type="match status" value="1"/>
</dbReference>
<evidence type="ECO:0000256" key="9">
    <source>
        <dbReference type="ARBA" id="ARBA00022741"/>
    </source>
</evidence>
<dbReference type="FunFam" id="3.30.200.20:FF:000059">
    <property type="entry name" value="S-receptor-like serine/threonine-protein kinase"/>
    <property type="match status" value="1"/>
</dbReference>
<feature type="domain" description="Protein kinase" evidence="22">
    <location>
        <begin position="513"/>
        <end position="789"/>
    </location>
</feature>
<evidence type="ECO:0000256" key="15">
    <source>
        <dbReference type="ARBA" id="ARBA00023170"/>
    </source>
</evidence>
<name>A0A7J9BK02_GOSGO</name>
<accession>A0A7J9BK02</accession>
<evidence type="ECO:0000256" key="14">
    <source>
        <dbReference type="ARBA" id="ARBA00023157"/>
    </source>
</evidence>
<dbReference type="InterPro" id="IPR001480">
    <property type="entry name" value="Bulb-type_lectin_dom"/>
</dbReference>
<dbReference type="Proteomes" id="UP000593579">
    <property type="component" value="Unassembled WGS sequence"/>
</dbReference>
<keyword evidence="10" id="KW-0418">Kinase</keyword>
<dbReference type="Pfam" id="PF01453">
    <property type="entry name" value="B_lectin"/>
    <property type="match status" value="1"/>
</dbReference>
<dbReference type="InterPro" id="IPR036426">
    <property type="entry name" value="Bulb-type_lectin_dom_sf"/>
</dbReference>
<dbReference type="PANTHER" id="PTHR47976">
    <property type="entry name" value="G-TYPE LECTIN S-RECEPTOR-LIKE SERINE/THREONINE-PROTEIN KINASE SD2-5"/>
    <property type="match status" value="1"/>
</dbReference>
<comment type="catalytic activity">
    <reaction evidence="17">
        <text>L-threonyl-[protein] + ATP = O-phospho-L-threonyl-[protein] + ADP + H(+)</text>
        <dbReference type="Rhea" id="RHEA:46608"/>
        <dbReference type="Rhea" id="RHEA-COMP:11060"/>
        <dbReference type="Rhea" id="RHEA-COMP:11605"/>
        <dbReference type="ChEBI" id="CHEBI:15378"/>
        <dbReference type="ChEBI" id="CHEBI:30013"/>
        <dbReference type="ChEBI" id="CHEBI:30616"/>
        <dbReference type="ChEBI" id="CHEBI:61977"/>
        <dbReference type="ChEBI" id="CHEBI:456216"/>
        <dbReference type="EC" id="2.7.11.1"/>
    </reaction>
</comment>
<evidence type="ECO:0000259" key="23">
    <source>
        <dbReference type="PROSITE" id="PS50927"/>
    </source>
</evidence>
<dbReference type="PIRSF" id="PIRSF000641">
    <property type="entry name" value="SRK"/>
    <property type="match status" value="1"/>
</dbReference>
<keyword evidence="13 20" id="KW-0472">Membrane</keyword>
<comment type="catalytic activity">
    <reaction evidence="18">
        <text>L-seryl-[protein] + ATP = O-phospho-L-seryl-[protein] + ADP + H(+)</text>
        <dbReference type="Rhea" id="RHEA:17989"/>
        <dbReference type="Rhea" id="RHEA-COMP:9863"/>
        <dbReference type="Rhea" id="RHEA-COMP:11604"/>
        <dbReference type="ChEBI" id="CHEBI:15378"/>
        <dbReference type="ChEBI" id="CHEBI:29999"/>
        <dbReference type="ChEBI" id="CHEBI:30616"/>
        <dbReference type="ChEBI" id="CHEBI:83421"/>
        <dbReference type="ChEBI" id="CHEBI:456216"/>
        <dbReference type="EC" id="2.7.11.1"/>
    </reaction>
</comment>
<dbReference type="EC" id="2.7.11.1" evidence="2"/>
<evidence type="ECO:0000256" key="8">
    <source>
        <dbReference type="ARBA" id="ARBA00022734"/>
    </source>
</evidence>
<dbReference type="InterPro" id="IPR008271">
    <property type="entry name" value="Ser/Thr_kinase_AS"/>
</dbReference>
<evidence type="ECO:0000256" key="4">
    <source>
        <dbReference type="ARBA" id="ARBA00022536"/>
    </source>
</evidence>
<dbReference type="PROSITE" id="PS50011">
    <property type="entry name" value="PROTEIN_KINASE_DOM"/>
    <property type="match status" value="1"/>
</dbReference>
<evidence type="ECO:0000256" key="18">
    <source>
        <dbReference type="ARBA" id="ARBA00048679"/>
    </source>
</evidence>
<dbReference type="GO" id="GO:0016020">
    <property type="term" value="C:membrane"/>
    <property type="evidence" value="ECO:0007669"/>
    <property type="project" value="UniProtKB-SubCell"/>
</dbReference>
<dbReference type="EMBL" id="JABEZY010000004">
    <property type="protein sequence ID" value="MBA0736526.1"/>
    <property type="molecule type" value="Genomic_DNA"/>
</dbReference>
<feature type="signal peptide" evidence="21">
    <location>
        <begin position="1"/>
        <end position="22"/>
    </location>
</feature>
<evidence type="ECO:0000256" key="5">
    <source>
        <dbReference type="ARBA" id="ARBA00022679"/>
    </source>
</evidence>
<dbReference type="SMART" id="SM00108">
    <property type="entry name" value="B_lectin"/>
    <property type="match status" value="1"/>
</dbReference>
<protein>
    <recommendedName>
        <fullName evidence="2">non-specific serine/threonine protein kinase</fullName>
        <ecNumber evidence="2">2.7.11.1</ecNumber>
    </recommendedName>
</protein>
<feature type="transmembrane region" description="Helical" evidence="20">
    <location>
        <begin position="452"/>
        <end position="482"/>
    </location>
</feature>